<organism evidence="2 3">
    <name type="scientific">Micromonospora humi</name>
    <dbReference type="NCBI Taxonomy" id="745366"/>
    <lineage>
        <taxon>Bacteria</taxon>
        <taxon>Bacillati</taxon>
        <taxon>Actinomycetota</taxon>
        <taxon>Actinomycetes</taxon>
        <taxon>Micromonosporales</taxon>
        <taxon>Micromonosporaceae</taxon>
        <taxon>Micromonospora</taxon>
    </lineage>
</organism>
<dbReference type="EMBL" id="FMDM01000012">
    <property type="protein sequence ID" value="SCG72634.1"/>
    <property type="molecule type" value="Genomic_DNA"/>
</dbReference>
<keyword evidence="1" id="KW-0812">Transmembrane</keyword>
<keyword evidence="1" id="KW-0472">Membrane</keyword>
<gene>
    <name evidence="2" type="ORF">GA0070213_112228</name>
</gene>
<name>A0A1C5JPX5_9ACTN</name>
<feature type="transmembrane region" description="Helical" evidence="1">
    <location>
        <begin position="71"/>
        <end position="89"/>
    </location>
</feature>
<protein>
    <submittedName>
        <fullName evidence="2">Uncharacterized protein</fullName>
    </submittedName>
</protein>
<evidence type="ECO:0000313" key="3">
    <source>
        <dbReference type="Proteomes" id="UP000199360"/>
    </source>
</evidence>
<dbReference type="Proteomes" id="UP000199360">
    <property type="component" value="Unassembled WGS sequence"/>
</dbReference>
<keyword evidence="1" id="KW-1133">Transmembrane helix</keyword>
<keyword evidence="3" id="KW-1185">Reference proteome</keyword>
<dbReference type="RefSeq" id="WP_091068292.1">
    <property type="nucleotide sequence ID" value="NZ_FMDM01000012.1"/>
</dbReference>
<evidence type="ECO:0000256" key="1">
    <source>
        <dbReference type="SAM" id="Phobius"/>
    </source>
</evidence>
<evidence type="ECO:0000313" key="2">
    <source>
        <dbReference type="EMBL" id="SCG72634.1"/>
    </source>
</evidence>
<feature type="transmembrane region" description="Helical" evidence="1">
    <location>
        <begin position="6"/>
        <end position="28"/>
    </location>
</feature>
<dbReference type="AlphaFoldDB" id="A0A1C5JPX5"/>
<accession>A0A1C5JPX5</accession>
<feature type="transmembrane region" description="Helical" evidence="1">
    <location>
        <begin position="49"/>
        <end position="65"/>
    </location>
</feature>
<sequence length="100" mass="11354">MPDAVNVFIAWSCIAFGVLLALRSMRLLRADRRRGRRTRRPEPLTTREMLWEGGAFVLIGAGNLLDGRWTLLVVPAVVVMLVLCVRVAARLIRQRSRRAE</sequence>
<proteinExistence type="predicted"/>
<reference evidence="3" key="1">
    <citation type="submission" date="2016-06" db="EMBL/GenBank/DDBJ databases">
        <authorList>
            <person name="Varghese N."/>
            <person name="Submissions Spin"/>
        </authorList>
    </citation>
    <scope>NUCLEOTIDE SEQUENCE [LARGE SCALE GENOMIC DNA]</scope>
    <source>
        <strain evidence="3">DSM 45647</strain>
    </source>
</reference>